<feature type="domain" description="Phosphatidic acid phosphatase type 2/haloperoxidase" evidence="2">
    <location>
        <begin position="100"/>
        <end position="208"/>
    </location>
</feature>
<proteinExistence type="predicted"/>
<evidence type="ECO:0000313" key="4">
    <source>
        <dbReference type="Proteomes" id="UP000683421"/>
    </source>
</evidence>
<accession>A0AAJ4NMQ1</accession>
<dbReference type="GO" id="GO:0003993">
    <property type="term" value="F:acid phosphatase activity"/>
    <property type="evidence" value="ECO:0007669"/>
    <property type="project" value="InterPro"/>
</dbReference>
<dbReference type="CDD" id="cd03397">
    <property type="entry name" value="PAP2_acid_phosphatase"/>
    <property type="match status" value="1"/>
</dbReference>
<gene>
    <name evidence="3" type="ORF">KQR59_07010</name>
</gene>
<evidence type="ECO:0000313" key="3">
    <source>
        <dbReference type="EMBL" id="QWU98854.1"/>
    </source>
</evidence>
<dbReference type="RefSeq" id="WP_146420635.1">
    <property type="nucleotide sequence ID" value="NZ_CP076680.1"/>
</dbReference>
<dbReference type="KEGG" id="fsr:KQR59_07010"/>
<dbReference type="Gene3D" id="1.20.144.10">
    <property type="entry name" value="Phosphatidic acid phosphatase type 2/haloperoxidase"/>
    <property type="match status" value="1"/>
</dbReference>
<reference evidence="3 4" key="1">
    <citation type="submission" date="2021-06" db="EMBL/GenBank/DDBJ databases">
        <title>Ulceroglandular infection and bacteremia caused by Francisella salimarina in an immunocompromised patient, France.</title>
        <authorList>
            <person name="Hennebique A."/>
            <person name="Caspar Y."/>
            <person name="Maurin M."/>
            <person name="Boisset S."/>
            <person name="Pelloux I."/>
            <person name="Gallego-Hernanz M.P."/>
            <person name="Burucoa C."/>
            <person name="Cazenave-Roblot F."/>
            <person name="Plouzeau C."/>
            <person name="Rammaert B."/>
        </authorList>
    </citation>
    <scope>NUCLEOTIDE SEQUENCE [LARGE SCALE GENOMIC DNA]</scope>
    <source>
        <strain evidence="3 4">CHUGA-F75</strain>
    </source>
</reference>
<dbReference type="PRINTS" id="PR00483">
    <property type="entry name" value="BACPHPHTASE"/>
</dbReference>
<evidence type="ECO:0000256" key="1">
    <source>
        <dbReference type="SAM" id="SignalP"/>
    </source>
</evidence>
<dbReference type="GO" id="GO:0030288">
    <property type="term" value="C:outer membrane-bounded periplasmic space"/>
    <property type="evidence" value="ECO:0007669"/>
    <property type="project" value="InterPro"/>
</dbReference>
<organism evidence="3 4">
    <name type="scientific">Francisella salimarina</name>
    <dbReference type="NCBI Taxonomy" id="2599927"/>
    <lineage>
        <taxon>Bacteria</taxon>
        <taxon>Pseudomonadati</taxon>
        <taxon>Pseudomonadota</taxon>
        <taxon>Gammaproteobacteria</taxon>
        <taxon>Thiotrichales</taxon>
        <taxon>Francisellaceae</taxon>
        <taxon>Francisella</taxon>
    </lineage>
</organism>
<dbReference type="AlphaFoldDB" id="A0AAJ4NMQ1"/>
<dbReference type="Pfam" id="PF01569">
    <property type="entry name" value="PAP2"/>
    <property type="match status" value="1"/>
</dbReference>
<name>A0AAJ4NMQ1_9GAMM</name>
<dbReference type="InterPro" id="IPR000326">
    <property type="entry name" value="PAP2/HPO"/>
</dbReference>
<sequence>MIRKILFVGSLTAIISSAFAADRLNIDIPDIKQIIPPPPTPGTLLYQNDMNISHASFFIKNTNRYKLAQSDANYSPEGFAQAFEKAFGHQISKKETPAIWKILNQLEIAEGEFTKPAKLFYHRTRPFAYFHEKACVKTDNIHRSYPSGHTTIGWAIALTLSEINPSRTNQIMKRGYEFGQSRIVCGVHYPSDVNAGYLVGSIMFSQLQTSPEFQKEIKLAKKEISKN</sequence>
<evidence type="ECO:0000259" key="2">
    <source>
        <dbReference type="SMART" id="SM00014"/>
    </source>
</evidence>
<keyword evidence="1" id="KW-0732">Signal</keyword>
<dbReference type="PIRSF" id="PIRSF000897">
    <property type="entry name" value="Acid_Ptase_ClsA"/>
    <property type="match status" value="1"/>
</dbReference>
<dbReference type="SUPFAM" id="SSF48317">
    <property type="entry name" value="Acid phosphatase/Vanadium-dependent haloperoxidase"/>
    <property type="match status" value="1"/>
</dbReference>
<dbReference type="InterPro" id="IPR001011">
    <property type="entry name" value="Acid_Pase_classA_bac"/>
</dbReference>
<dbReference type="EMBL" id="CP076680">
    <property type="protein sequence ID" value="QWU98854.1"/>
    <property type="molecule type" value="Genomic_DNA"/>
</dbReference>
<feature type="chain" id="PRO_5042521082" evidence="1">
    <location>
        <begin position="21"/>
        <end position="227"/>
    </location>
</feature>
<dbReference type="Proteomes" id="UP000683421">
    <property type="component" value="Chromosome"/>
</dbReference>
<dbReference type="SMART" id="SM00014">
    <property type="entry name" value="acidPPc"/>
    <property type="match status" value="1"/>
</dbReference>
<protein>
    <submittedName>
        <fullName evidence="3">Phosphatase PAP2 family protein</fullName>
    </submittedName>
</protein>
<feature type="signal peptide" evidence="1">
    <location>
        <begin position="1"/>
        <end position="20"/>
    </location>
</feature>
<dbReference type="InterPro" id="IPR036938">
    <property type="entry name" value="PAP2/HPO_sf"/>
</dbReference>
<keyword evidence="4" id="KW-1185">Reference proteome</keyword>